<sequence length="141" mass="15364">MTPIDDTEDQMVNIHHGPLWKYEGRTGYAEYVETSAVDATLYVSGQAGYSSSGELPKGDMRAQLRNTFANITGLLDAADYPASQVIKIHIYVTDMDRALEAYDEVTGSLQQWGAAPASVMTEVGRLASVDMLCEIEAVAVR</sequence>
<dbReference type="Proteomes" id="UP000180113">
    <property type="component" value="Unassembled WGS sequence"/>
</dbReference>
<evidence type="ECO:0000313" key="2">
    <source>
        <dbReference type="EMBL" id="OHT47816.1"/>
    </source>
</evidence>
<dbReference type="InterPro" id="IPR006175">
    <property type="entry name" value="YjgF/YER057c/UK114"/>
</dbReference>
<evidence type="ECO:0000313" key="3">
    <source>
        <dbReference type="Proteomes" id="UP000180113"/>
    </source>
</evidence>
<dbReference type="EMBL" id="MLHW01000021">
    <property type="protein sequence ID" value="OHT47816.1"/>
    <property type="molecule type" value="Genomic_DNA"/>
</dbReference>
<evidence type="ECO:0000256" key="1">
    <source>
        <dbReference type="ARBA" id="ARBA00010552"/>
    </source>
</evidence>
<comment type="similarity">
    <text evidence="1">Belongs to the RutC family.</text>
</comment>
<dbReference type="Pfam" id="PF01042">
    <property type="entry name" value="Ribonuc_L-PSP"/>
    <property type="match status" value="1"/>
</dbReference>
<dbReference type="SUPFAM" id="SSF55298">
    <property type="entry name" value="YjgF-like"/>
    <property type="match status" value="1"/>
</dbReference>
<dbReference type="CDD" id="cd00448">
    <property type="entry name" value="YjgF_YER057c_UK114_family"/>
    <property type="match status" value="1"/>
</dbReference>
<reference evidence="2 3" key="1">
    <citation type="submission" date="2016-10" db="EMBL/GenBank/DDBJ databases">
        <title>Evaluation of Human, Animal and Environmental Mycobacterium chelonae Isolates by Core Genome Phylogenomic Analysis, Targeted Gene Comparison, and Anti-microbial Susceptibility Patterns: A Tale of Mistaken Identities.</title>
        <authorList>
            <person name="Fogelson S.B."/>
            <person name="Camus A.C."/>
            <person name="Lorenz W."/>
            <person name="Vasireddy R."/>
            <person name="Vasireddy S."/>
            <person name="Smith T."/>
            <person name="Brown-Elliott B.A."/>
            <person name="Wallace R.J.Jr."/>
            <person name="Hasan N.A."/>
            <person name="Reischl U."/>
            <person name="Sanchez S."/>
        </authorList>
    </citation>
    <scope>NUCLEOTIDE SEQUENCE [LARGE SCALE GENOMIC DNA]</scope>
    <source>
        <strain evidence="2 3">42895</strain>
    </source>
</reference>
<dbReference type="PANTHER" id="PTHR11803:SF58">
    <property type="entry name" value="PROTEIN HMF1-RELATED"/>
    <property type="match status" value="1"/>
</dbReference>
<name>A0AB73LED0_MYCCH</name>
<protein>
    <submittedName>
        <fullName evidence="2">Uncharacterized protein</fullName>
    </submittedName>
</protein>
<dbReference type="GO" id="GO:0019239">
    <property type="term" value="F:deaminase activity"/>
    <property type="evidence" value="ECO:0007669"/>
    <property type="project" value="TreeGrafter"/>
</dbReference>
<organism evidence="2 3">
    <name type="scientific">Mycobacteroides chelonae</name>
    <name type="common">Mycobacterium chelonae</name>
    <dbReference type="NCBI Taxonomy" id="1774"/>
    <lineage>
        <taxon>Bacteria</taxon>
        <taxon>Bacillati</taxon>
        <taxon>Actinomycetota</taxon>
        <taxon>Actinomycetes</taxon>
        <taxon>Mycobacteriales</taxon>
        <taxon>Mycobacteriaceae</taxon>
        <taxon>Mycobacteroides</taxon>
    </lineage>
</organism>
<dbReference type="GO" id="GO:0005829">
    <property type="term" value="C:cytosol"/>
    <property type="evidence" value="ECO:0007669"/>
    <property type="project" value="TreeGrafter"/>
</dbReference>
<dbReference type="RefSeq" id="WP_057966458.1">
    <property type="nucleotide sequence ID" value="NZ_CP050223.1"/>
</dbReference>
<proteinExistence type="inferred from homology"/>
<comment type="caution">
    <text evidence="2">The sequence shown here is derived from an EMBL/GenBank/DDBJ whole genome shotgun (WGS) entry which is preliminary data.</text>
</comment>
<dbReference type="Gene3D" id="3.30.1330.40">
    <property type="entry name" value="RutC-like"/>
    <property type="match status" value="1"/>
</dbReference>
<dbReference type="AlphaFoldDB" id="A0AB73LED0"/>
<dbReference type="PANTHER" id="PTHR11803">
    <property type="entry name" value="2-IMINOBUTANOATE/2-IMINOPROPANOATE DEAMINASE RIDA"/>
    <property type="match status" value="1"/>
</dbReference>
<gene>
    <name evidence="2" type="ORF">BKG62_24585</name>
</gene>
<dbReference type="InterPro" id="IPR035959">
    <property type="entry name" value="RutC-like_sf"/>
</dbReference>
<accession>A0AB73LED0</accession>